<feature type="binding site" evidence="3">
    <location>
        <position position="212"/>
    </location>
    <ligand>
        <name>ATP</name>
        <dbReference type="ChEBI" id="CHEBI:30616"/>
    </ligand>
</feature>
<gene>
    <name evidence="7" type="ORF">AMSG_10843</name>
</gene>
<keyword evidence="7" id="KW-0808">Transferase</keyword>
<dbReference type="GeneID" id="25568962"/>
<accession>A0A0L0DT51</accession>
<dbReference type="Pfam" id="PF00069">
    <property type="entry name" value="Pkinase"/>
    <property type="match status" value="1"/>
</dbReference>
<evidence type="ECO:0000256" key="3">
    <source>
        <dbReference type="PROSITE-ProRule" id="PRU10141"/>
    </source>
</evidence>
<keyword evidence="4" id="KW-0723">Serine/threonine-protein kinase</keyword>
<dbReference type="Gene3D" id="3.30.200.20">
    <property type="entry name" value="Phosphorylase Kinase, domain 1"/>
    <property type="match status" value="1"/>
</dbReference>
<dbReference type="STRING" id="461836.A0A0L0DT51"/>
<evidence type="ECO:0000256" key="1">
    <source>
        <dbReference type="ARBA" id="ARBA00022741"/>
    </source>
</evidence>
<dbReference type="PROSITE" id="PS50011">
    <property type="entry name" value="PROTEIN_KINASE_DOM"/>
    <property type="match status" value="1"/>
</dbReference>
<keyword evidence="7" id="KW-0418">Kinase</keyword>
<dbReference type="PANTHER" id="PTHR44329:SF298">
    <property type="entry name" value="MIXED LINEAGE KINASE DOMAIN-LIKE PROTEIN"/>
    <property type="match status" value="1"/>
</dbReference>
<reference evidence="7 8" key="1">
    <citation type="submission" date="2010-05" db="EMBL/GenBank/DDBJ databases">
        <title>The Genome Sequence of Thecamonas trahens ATCC 50062.</title>
        <authorList>
            <consortium name="The Broad Institute Genome Sequencing Platform"/>
            <person name="Russ C."/>
            <person name="Cuomo C."/>
            <person name="Shea T."/>
            <person name="Young S.K."/>
            <person name="Zeng Q."/>
            <person name="Koehrsen M."/>
            <person name="Haas B."/>
            <person name="Borodovsky M."/>
            <person name="Guigo R."/>
            <person name="Alvarado L."/>
            <person name="Berlin A."/>
            <person name="Bochicchio J."/>
            <person name="Borenstein D."/>
            <person name="Chapman S."/>
            <person name="Chen Z."/>
            <person name="Freedman E."/>
            <person name="Gellesch M."/>
            <person name="Goldberg J."/>
            <person name="Griggs A."/>
            <person name="Gujja S."/>
            <person name="Heilman E."/>
            <person name="Heiman D."/>
            <person name="Hepburn T."/>
            <person name="Howarth C."/>
            <person name="Jen D."/>
            <person name="Larson L."/>
            <person name="Mehta T."/>
            <person name="Park D."/>
            <person name="Pearson M."/>
            <person name="Roberts A."/>
            <person name="Saif S."/>
            <person name="Shenoy N."/>
            <person name="Sisk P."/>
            <person name="Stolte C."/>
            <person name="Sykes S."/>
            <person name="Thomson T."/>
            <person name="Walk T."/>
            <person name="White J."/>
            <person name="Yandava C."/>
            <person name="Burger G."/>
            <person name="Gray M.W."/>
            <person name="Holland P.W.H."/>
            <person name="King N."/>
            <person name="Lang F.B.F."/>
            <person name="Roger A.J."/>
            <person name="Ruiz-Trillo I."/>
            <person name="Lander E."/>
            <person name="Nusbaum C."/>
        </authorList>
    </citation>
    <scope>NUCLEOTIDE SEQUENCE [LARGE SCALE GENOMIC DNA]</scope>
    <source>
        <strain evidence="7 8">ATCC 50062</strain>
    </source>
</reference>
<keyword evidence="2 3" id="KW-0067">ATP-binding</keyword>
<name>A0A0L0DT51_THETB</name>
<dbReference type="SUPFAM" id="SSF56112">
    <property type="entry name" value="Protein kinase-like (PK-like)"/>
    <property type="match status" value="1"/>
</dbReference>
<keyword evidence="8" id="KW-1185">Reference proteome</keyword>
<evidence type="ECO:0000313" key="8">
    <source>
        <dbReference type="Proteomes" id="UP000054408"/>
    </source>
</evidence>
<feature type="compositionally biased region" description="Low complexity" evidence="5">
    <location>
        <begin position="32"/>
        <end position="47"/>
    </location>
</feature>
<organism evidence="7 8">
    <name type="scientific">Thecamonas trahens ATCC 50062</name>
    <dbReference type="NCBI Taxonomy" id="461836"/>
    <lineage>
        <taxon>Eukaryota</taxon>
        <taxon>Apusozoa</taxon>
        <taxon>Apusomonadida</taxon>
        <taxon>Apusomonadidae</taxon>
        <taxon>Thecamonas</taxon>
    </lineage>
</organism>
<evidence type="ECO:0000256" key="5">
    <source>
        <dbReference type="SAM" id="MobiDB-lite"/>
    </source>
</evidence>
<dbReference type="PANTHER" id="PTHR44329">
    <property type="entry name" value="SERINE/THREONINE-PROTEIN KINASE TNNI3K-RELATED"/>
    <property type="match status" value="1"/>
</dbReference>
<dbReference type="AlphaFoldDB" id="A0A0L0DT51"/>
<feature type="compositionally biased region" description="Gly residues" evidence="5">
    <location>
        <begin position="18"/>
        <end position="31"/>
    </location>
</feature>
<comment type="similarity">
    <text evidence="4">Belongs to the protein kinase superfamily.</text>
</comment>
<dbReference type="InterPro" id="IPR017441">
    <property type="entry name" value="Protein_kinase_ATP_BS"/>
</dbReference>
<dbReference type="RefSeq" id="XP_013753146.1">
    <property type="nucleotide sequence ID" value="XM_013897692.1"/>
</dbReference>
<dbReference type="OMA" id="GRAMIRT"/>
<dbReference type="PROSITE" id="PS00107">
    <property type="entry name" value="PROTEIN_KINASE_ATP"/>
    <property type="match status" value="1"/>
</dbReference>
<dbReference type="GO" id="GO:0004674">
    <property type="term" value="F:protein serine/threonine kinase activity"/>
    <property type="evidence" value="ECO:0007669"/>
    <property type="project" value="UniProtKB-KW"/>
</dbReference>
<dbReference type="PROSITE" id="PS00108">
    <property type="entry name" value="PROTEIN_KINASE_ST"/>
    <property type="match status" value="1"/>
</dbReference>
<evidence type="ECO:0000313" key="7">
    <source>
        <dbReference type="EMBL" id="KNC55216.1"/>
    </source>
</evidence>
<dbReference type="InterPro" id="IPR008271">
    <property type="entry name" value="Ser/Thr_kinase_AS"/>
</dbReference>
<dbReference type="CDD" id="cd13999">
    <property type="entry name" value="STKc_MAP3K-like"/>
    <property type="match status" value="1"/>
</dbReference>
<evidence type="ECO:0000256" key="2">
    <source>
        <dbReference type="ARBA" id="ARBA00022840"/>
    </source>
</evidence>
<keyword evidence="1 3" id="KW-0547">Nucleotide-binding</keyword>
<dbReference type="GO" id="GO:0005524">
    <property type="term" value="F:ATP binding"/>
    <property type="evidence" value="ECO:0007669"/>
    <property type="project" value="UniProtKB-UniRule"/>
</dbReference>
<evidence type="ECO:0000259" key="6">
    <source>
        <dbReference type="PROSITE" id="PS50011"/>
    </source>
</evidence>
<dbReference type="SMART" id="SM00220">
    <property type="entry name" value="S_TKc"/>
    <property type="match status" value="1"/>
</dbReference>
<feature type="region of interest" description="Disordered" evidence="5">
    <location>
        <begin position="1"/>
        <end position="64"/>
    </location>
</feature>
<dbReference type="InterPro" id="IPR051681">
    <property type="entry name" value="Ser/Thr_Kinases-Pseudokinases"/>
</dbReference>
<dbReference type="EMBL" id="GL349497">
    <property type="protein sequence ID" value="KNC55216.1"/>
    <property type="molecule type" value="Genomic_DNA"/>
</dbReference>
<dbReference type="eggNOG" id="KOG0192">
    <property type="taxonomic scope" value="Eukaryota"/>
</dbReference>
<proteinExistence type="inferred from homology"/>
<protein>
    <submittedName>
        <fullName evidence="7">TKL/DRK protein kinase</fullName>
    </submittedName>
</protein>
<dbReference type="OrthoDB" id="39098at2759"/>
<feature type="domain" description="Protein kinase" evidence="6">
    <location>
        <begin position="185"/>
        <end position="437"/>
    </location>
</feature>
<dbReference type="InterPro" id="IPR011009">
    <property type="entry name" value="Kinase-like_dom_sf"/>
</dbReference>
<dbReference type="Proteomes" id="UP000054408">
    <property type="component" value="Unassembled WGS sequence"/>
</dbReference>
<evidence type="ECO:0000256" key="4">
    <source>
        <dbReference type="RuleBase" id="RU000304"/>
    </source>
</evidence>
<dbReference type="InterPro" id="IPR000719">
    <property type="entry name" value="Prot_kinase_dom"/>
</dbReference>
<sequence length="437" mass="46476">MSSSGRLGLGSAVTSGSSSGGGGGGGGGGTSGASPSSSPAPPAALGSLRRRAAEAAAKHNPRRLTRAKEELLKFVAARSDHATTEDELTSLLESAAFDSVLPDLSPDDRVALGRLVANVLDAQAPVAGRSGSSASQAPAAAQSKQVEALLRTASKLSSLHLGDLVAEVAESSPDYGFAVCTFEQLQLSDYLGAGAFGQVMRGSYRGQDVAVKRMMGEEYDEDEFQSFLGEVALLAQLDHPSCVKFHAACVAFPNICIVTEFVAGGDLEHKLHETFEPVDAVLILQDVANAMAYLHSKRIIHRDLKPGNVLLTADGRAKVADFGLAKVREATYVETKCGTPVYVAPEVVRGEPYSDKADVYSYGVLAWEVVARDEPFIEQDYATLMDMIKDIVFNKARPGPMPIRVSPVLQETMYACLDHDVALRPSFAQVCSWIQWL</sequence>
<dbReference type="Gene3D" id="1.10.510.10">
    <property type="entry name" value="Transferase(Phosphotransferase) domain 1"/>
    <property type="match status" value="1"/>
</dbReference>